<dbReference type="AlphaFoldDB" id="A0A9Q5ZC32"/>
<dbReference type="GO" id="GO:0016758">
    <property type="term" value="F:hexosyltransferase activity"/>
    <property type="evidence" value="ECO:0007669"/>
    <property type="project" value="UniProtKB-ARBA"/>
</dbReference>
<sequence>MKISIITPVYNSQKTLERTILSVINQIPNSQLEYIIIDGGSTDGTLEIIHRYANKINIVVSEQDRGIYDAMNKGISLATGDIIGIINSDDWYNDGALKKVEEFFRENPQISIVHSPVKNYINGEHLSTFVPGKLENLPFKFTVAHPSCFVKKEVYHRIGLFDLNYPMAADYDFIFRAYINGYKFQQLDTPLASFSLNGTTGKLTNKLKLIQESRSISSKFITQASTKIKSQHRTFYINWFLREIVTLPLKYFDPFVAIKIKGFLRYKIGKLSSDEYGAW</sequence>
<dbReference type="InterPro" id="IPR029044">
    <property type="entry name" value="Nucleotide-diphossugar_trans"/>
</dbReference>
<dbReference type="InterPro" id="IPR001173">
    <property type="entry name" value="Glyco_trans_2-like"/>
</dbReference>
<protein>
    <submittedName>
        <fullName evidence="2">Family 2 glycosyl transferase</fullName>
    </submittedName>
</protein>
<dbReference type="Gene3D" id="3.90.550.10">
    <property type="entry name" value="Spore Coat Polysaccharide Biosynthesis Protein SpsA, Chain A"/>
    <property type="match status" value="1"/>
</dbReference>
<dbReference type="CDD" id="cd06433">
    <property type="entry name" value="GT_2_WfgS_like"/>
    <property type="match status" value="1"/>
</dbReference>
<accession>A0A9Q5ZC32</accession>
<reference evidence="2 3" key="1">
    <citation type="submission" date="2015-02" db="EMBL/GenBank/DDBJ databases">
        <title>Nostoc linckia genome annotation.</title>
        <authorList>
            <person name="Zhou Z."/>
        </authorList>
    </citation>
    <scope>NUCLEOTIDE SEQUENCE [LARGE SCALE GENOMIC DNA]</scope>
    <source>
        <strain evidence="3">z8</strain>
    </source>
</reference>
<dbReference type="Proteomes" id="UP000222310">
    <property type="component" value="Unassembled WGS sequence"/>
</dbReference>
<evidence type="ECO:0000313" key="2">
    <source>
        <dbReference type="EMBL" id="PHK03381.1"/>
    </source>
</evidence>
<dbReference type="PANTHER" id="PTHR22916:SF3">
    <property type="entry name" value="UDP-GLCNAC:BETAGAL BETA-1,3-N-ACETYLGLUCOSAMINYLTRANSFERASE-LIKE PROTEIN 1"/>
    <property type="match status" value="1"/>
</dbReference>
<comment type="caution">
    <text evidence="2">The sequence shown here is derived from an EMBL/GenBank/DDBJ whole genome shotgun (WGS) entry which is preliminary data.</text>
</comment>
<dbReference type="Pfam" id="PF00535">
    <property type="entry name" value="Glycos_transf_2"/>
    <property type="match status" value="1"/>
</dbReference>
<evidence type="ECO:0000259" key="1">
    <source>
        <dbReference type="Pfam" id="PF00535"/>
    </source>
</evidence>
<dbReference type="GeneID" id="57095654"/>
<dbReference type="EMBL" id="LAHD01000039">
    <property type="protein sequence ID" value="PHK03381.1"/>
    <property type="molecule type" value="Genomic_DNA"/>
</dbReference>
<evidence type="ECO:0000313" key="3">
    <source>
        <dbReference type="Proteomes" id="UP000222310"/>
    </source>
</evidence>
<organism evidence="2 3">
    <name type="scientific">Nostoc linckia z8</name>
    <dbReference type="NCBI Taxonomy" id="1628746"/>
    <lineage>
        <taxon>Bacteria</taxon>
        <taxon>Bacillati</taxon>
        <taxon>Cyanobacteriota</taxon>
        <taxon>Cyanophyceae</taxon>
        <taxon>Nostocales</taxon>
        <taxon>Nostocaceae</taxon>
        <taxon>Nostoc</taxon>
    </lineage>
</organism>
<dbReference type="SUPFAM" id="SSF53448">
    <property type="entry name" value="Nucleotide-diphospho-sugar transferases"/>
    <property type="match status" value="1"/>
</dbReference>
<feature type="domain" description="Glycosyltransferase 2-like" evidence="1">
    <location>
        <begin position="4"/>
        <end position="120"/>
    </location>
</feature>
<proteinExistence type="predicted"/>
<gene>
    <name evidence="2" type="ORF">VF08_15555</name>
</gene>
<keyword evidence="2" id="KW-0808">Transferase</keyword>
<name>A0A9Q5ZC32_NOSLI</name>
<dbReference type="RefSeq" id="WP_099071266.1">
    <property type="nucleotide sequence ID" value="NZ_LAHD01000039.1"/>
</dbReference>
<dbReference type="PANTHER" id="PTHR22916">
    <property type="entry name" value="GLYCOSYLTRANSFERASE"/>
    <property type="match status" value="1"/>
</dbReference>